<dbReference type="InterPro" id="IPR016454">
    <property type="entry name" value="Cysteine_dSase"/>
</dbReference>
<proteinExistence type="inferred from homology"/>
<keyword evidence="13" id="KW-1185">Reference proteome</keyword>
<keyword evidence="5" id="KW-0808">Transferase</keyword>
<organism evidence="12 13">
    <name type="scientific">Aureimonas jatrophae</name>
    <dbReference type="NCBI Taxonomy" id="1166073"/>
    <lineage>
        <taxon>Bacteria</taxon>
        <taxon>Pseudomonadati</taxon>
        <taxon>Pseudomonadota</taxon>
        <taxon>Alphaproteobacteria</taxon>
        <taxon>Hyphomicrobiales</taxon>
        <taxon>Aurantimonadaceae</taxon>
        <taxon>Aureimonas</taxon>
    </lineage>
</organism>
<evidence type="ECO:0000313" key="13">
    <source>
        <dbReference type="Proteomes" id="UP000198793"/>
    </source>
</evidence>
<evidence type="ECO:0000256" key="4">
    <source>
        <dbReference type="ARBA" id="ARBA00013558"/>
    </source>
</evidence>
<evidence type="ECO:0000313" key="12">
    <source>
        <dbReference type="EMBL" id="SDO78656.1"/>
    </source>
</evidence>
<evidence type="ECO:0000256" key="3">
    <source>
        <dbReference type="ARBA" id="ARBA00006490"/>
    </source>
</evidence>
<accession>A0A1H0MEG5</accession>
<name>A0A1H0MEG5_9HYPH</name>
<protein>
    <recommendedName>
        <fullName evidence="4">Cysteine desulfurase</fullName>
    </recommendedName>
</protein>
<dbReference type="SUPFAM" id="SSF53383">
    <property type="entry name" value="PLP-dependent transferases"/>
    <property type="match status" value="1"/>
</dbReference>
<feature type="domain" description="Aminotransferase class V" evidence="11">
    <location>
        <begin position="8"/>
        <end position="371"/>
    </location>
</feature>
<dbReference type="InterPro" id="IPR000192">
    <property type="entry name" value="Aminotrans_V_dom"/>
</dbReference>
<evidence type="ECO:0000256" key="1">
    <source>
        <dbReference type="ARBA" id="ARBA00001933"/>
    </source>
</evidence>
<dbReference type="Gene3D" id="3.40.640.10">
    <property type="entry name" value="Type I PLP-dependent aspartate aminotransferase-like (Major domain)"/>
    <property type="match status" value="1"/>
</dbReference>
<comment type="cofactor">
    <cofactor evidence="1">
        <name>pyridoxal 5'-phosphate</name>
        <dbReference type="ChEBI" id="CHEBI:597326"/>
    </cofactor>
</comment>
<dbReference type="GO" id="GO:0051536">
    <property type="term" value="F:iron-sulfur cluster binding"/>
    <property type="evidence" value="ECO:0007669"/>
    <property type="project" value="UniProtKB-KW"/>
</dbReference>
<evidence type="ECO:0000256" key="2">
    <source>
        <dbReference type="ARBA" id="ARBA00003120"/>
    </source>
</evidence>
<dbReference type="STRING" id="1166073.SAMN05192530_11368"/>
<dbReference type="RefSeq" id="WP_090676719.1">
    <property type="nucleotide sequence ID" value="NZ_FNIT01000013.1"/>
</dbReference>
<dbReference type="Gene3D" id="1.10.260.50">
    <property type="match status" value="1"/>
</dbReference>
<keyword evidence="9" id="KW-0411">Iron-sulfur</keyword>
<keyword evidence="8" id="KW-0408">Iron</keyword>
<sequence>MTDRASRIYLDHNASAPLRACARDAMFAAADLTGNPSSVHGEGRAARSVLESSRKTLADNLDVAPERVVLTSGATEGAATLLMPLWMKSAGEVRYERLAVLDVDHPALREGGRFHRDQFDRLPVSADGQCDLASLVEWLSEGRDRLVAVAAANGETGVTQDVAAVADQVHSAGGRLIVDASQIVGRLPLAAFAKPADALILSSHKVGGPQGIGAIVLPEDGLCPMPLMTGGAQETRRRAGTPSPMLAAGFAAAFKAAAAEVSCVDSMAVLRDEFEAALLARTSALIIGRNAPRLPQTTAFQLPGQRAETVQIAADLAGIAISSGSACQSGKVGRSVAVEAMRAGGASVDPDLGLVRMSFGAMTTSADLSRLIEVVAGLYERSRKPMHRAA</sequence>
<evidence type="ECO:0000256" key="6">
    <source>
        <dbReference type="ARBA" id="ARBA00022723"/>
    </source>
</evidence>
<evidence type="ECO:0000256" key="9">
    <source>
        <dbReference type="ARBA" id="ARBA00023014"/>
    </source>
</evidence>
<reference evidence="12 13" key="1">
    <citation type="submission" date="2016-10" db="EMBL/GenBank/DDBJ databases">
        <authorList>
            <person name="de Groot N.N."/>
        </authorList>
    </citation>
    <scope>NUCLEOTIDE SEQUENCE [LARGE SCALE GENOMIC DNA]</scope>
    <source>
        <strain evidence="13">L7-484,KACC 16230,DSM 25025</strain>
    </source>
</reference>
<evidence type="ECO:0000256" key="5">
    <source>
        <dbReference type="ARBA" id="ARBA00022679"/>
    </source>
</evidence>
<evidence type="ECO:0000259" key="11">
    <source>
        <dbReference type="Pfam" id="PF00266"/>
    </source>
</evidence>
<evidence type="ECO:0000256" key="10">
    <source>
        <dbReference type="ARBA" id="ARBA00050776"/>
    </source>
</evidence>
<dbReference type="InterPro" id="IPR015422">
    <property type="entry name" value="PyrdxlP-dep_Trfase_small"/>
</dbReference>
<dbReference type="PANTHER" id="PTHR11601:SF34">
    <property type="entry name" value="CYSTEINE DESULFURASE"/>
    <property type="match status" value="1"/>
</dbReference>
<dbReference type="EMBL" id="FNIT01000013">
    <property type="protein sequence ID" value="SDO78656.1"/>
    <property type="molecule type" value="Genomic_DNA"/>
</dbReference>
<dbReference type="OrthoDB" id="9808002at2"/>
<comment type="similarity">
    <text evidence="3">Belongs to the class-V pyridoxal-phosphate-dependent aminotransferase family. NifS/IscS subfamily.</text>
</comment>
<dbReference type="PIRSF" id="PIRSF005572">
    <property type="entry name" value="NifS"/>
    <property type="match status" value="1"/>
</dbReference>
<dbReference type="InterPro" id="IPR015421">
    <property type="entry name" value="PyrdxlP-dep_Trfase_major"/>
</dbReference>
<dbReference type="PANTHER" id="PTHR11601">
    <property type="entry name" value="CYSTEINE DESULFURYLASE FAMILY MEMBER"/>
    <property type="match status" value="1"/>
</dbReference>
<evidence type="ECO:0000256" key="8">
    <source>
        <dbReference type="ARBA" id="ARBA00023004"/>
    </source>
</evidence>
<dbReference type="Gene3D" id="3.90.1150.10">
    <property type="entry name" value="Aspartate Aminotransferase, domain 1"/>
    <property type="match status" value="1"/>
</dbReference>
<evidence type="ECO:0000256" key="7">
    <source>
        <dbReference type="ARBA" id="ARBA00022898"/>
    </source>
</evidence>
<comment type="function">
    <text evidence="2">Catalyzes the removal of elemental sulfur atoms from cysteine to produce alanine. Seems to participate in the biosynthesis of the nitrogenase metalloclusters by providing the inorganic sulfur required for the Fe-S core formation.</text>
</comment>
<comment type="catalytic activity">
    <reaction evidence="10">
        <text>(sulfur carrier)-H + L-cysteine = (sulfur carrier)-SH + L-alanine</text>
        <dbReference type="Rhea" id="RHEA:43892"/>
        <dbReference type="Rhea" id="RHEA-COMP:14737"/>
        <dbReference type="Rhea" id="RHEA-COMP:14739"/>
        <dbReference type="ChEBI" id="CHEBI:29917"/>
        <dbReference type="ChEBI" id="CHEBI:35235"/>
        <dbReference type="ChEBI" id="CHEBI:57972"/>
        <dbReference type="ChEBI" id="CHEBI:64428"/>
        <dbReference type="EC" id="2.8.1.7"/>
    </reaction>
</comment>
<gene>
    <name evidence="12" type="ORF">SAMN05192530_11368</name>
</gene>
<dbReference type="InterPro" id="IPR015424">
    <property type="entry name" value="PyrdxlP-dep_Trfase"/>
</dbReference>
<dbReference type="GO" id="GO:0046872">
    <property type="term" value="F:metal ion binding"/>
    <property type="evidence" value="ECO:0007669"/>
    <property type="project" value="UniProtKB-KW"/>
</dbReference>
<dbReference type="AlphaFoldDB" id="A0A1H0MEG5"/>
<dbReference type="GO" id="GO:0031071">
    <property type="term" value="F:cysteine desulfurase activity"/>
    <property type="evidence" value="ECO:0007669"/>
    <property type="project" value="UniProtKB-EC"/>
</dbReference>
<keyword evidence="7" id="KW-0663">Pyridoxal phosphate</keyword>
<keyword evidence="6" id="KW-0479">Metal-binding</keyword>
<dbReference type="Proteomes" id="UP000198793">
    <property type="component" value="Unassembled WGS sequence"/>
</dbReference>
<dbReference type="Pfam" id="PF00266">
    <property type="entry name" value="Aminotran_5"/>
    <property type="match status" value="1"/>
</dbReference>